<dbReference type="GeneID" id="55609436"/>
<proteinExistence type="predicted"/>
<protein>
    <submittedName>
        <fullName evidence="1">Uncharacterized protein</fullName>
    </submittedName>
</protein>
<dbReference type="KEGG" id="vg:55609436"/>
<dbReference type="EMBL" id="MH576968">
    <property type="protein sequence ID" value="AXH67225.1"/>
    <property type="molecule type" value="Genomic_DNA"/>
</dbReference>
<dbReference type="Proteomes" id="UP000260216">
    <property type="component" value="Segment"/>
</dbReference>
<organism evidence="1 2">
    <name type="scientific">Streptomyces phage Wofford</name>
    <dbReference type="NCBI Taxonomy" id="2283267"/>
    <lineage>
        <taxon>Viruses</taxon>
        <taxon>Duplodnaviria</taxon>
        <taxon>Heunggongvirae</taxon>
        <taxon>Uroviricota</taxon>
        <taxon>Caudoviricetes</taxon>
        <taxon>Stanwilliamsviridae</taxon>
        <taxon>Boydwoodruffvirinae</taxon>
        <taxon>Karimacvirus</taxon>
        <taxon>Karimacvirus wofford</taxon>
        <taxon>Streptomyces virus Wofford</taxon>
    </lineage>
</organism>
<sequence length="81" mass="9304">MTTREGAEQILSLFLFEDVCNNTNHYEGTHEITYVGDHFAVREIRSGEIHTFKVVMVPSDLPASDWVTAFEEQGWLEVDED</sequence>
<gene>
    <name evidence="1" type="primary">28</name>
    <name evidence="1" type="ORF">SEA_WOFFORD_28</name>
</gene>
<reference evidence="1 2" key="1">
    <citation type="submission" date="2018-07" db="EMBL/GenBank/DDBJ databases">
        <authorList>
            <person name="Wofford K.M."/>
            <person name="Typhair T.J."/>
            <person name="Gonzales M.A."/>
            <person name="Castillo J.C."/>
            <person name="Smith B.R."/>
            <person name="Klug H.M."/>
            <person name="Hughes L.E."/>
            <person name="Garlena R.A."/>
            <person name="Russell D.A."/>
            <person name="Pope W.H."/>
            <person name="Jacobs-Sera D."/>
            <person name="Hatfull G.F."/>
        </authorList>
    </citation>
    <scope>NUCLEOTIDE SEQUENCE [LARGE SCALE GENOMIC DNA]</scope>
</reference>
<evidence type="ECO:0000313" key="2">
    <source>
        <dbReference type="Proteomes" id="UP000260216"/>
    </source>
</evidence>
<accession>A0A345M9Q4</accession>
<keyword evidence="2" id="KW-1185">Reference proteome</keyword>
<evidence type="ECO:0000313" key="1">
    <source>
        <dbReference type="EMBL" id="AXH67225.1"/>
    </source>
</evidence>
<name>A0A345M9Q4_9CAUD</name>
<dbReference type="RefSeq" id="YP_009839717.1">
    <property type="nucleotide sequence ID" value="NC_048722.1"/>
</dbReference>